<dbReference type="CDD" id="cd00761">
    <property type="entry name" value="Glyco_tranf_GTA_type"/>
    <property type="match status" value="1"/>
</dbReference>
<dbReference type="Pfam" id="PF00535">
    <property type="entry name" value="Glycos_transf_2"/>
    <property type="match status" value="1"/>
</dbReference>
<keyword evidence="2" id="KW-0808">Transferase</keyword>
<organism evidence="2 3">
    <name type="scientific">Ciceribacter ferrooxidans</name>
    <dbReference type="NCBI Taxonomy" id="2509717"/>
    <lineage>
        <taxon>Bacteria</taxon>
        <taxon>Pseudomonadati</taxon>
        <taxon>Pseudomonadota</taxon>
        <taxon>Alphaproteobacteria</taxon>
        <taxon>Hyphomicrobiales</taxon>
        <taxon>Rhizobiaceae</taxon>
        <taxon>Ciceribacter</taxon>
    </lineage>
</organism>
<dbReference type="InterPro" id="IPR029044">
    <property type="entry name" value="Nucleotide-diphossugar_trans"/>
</dbReference>
<reference evidence="2 3" key="1">
    <citation type="submission" date="2019-01" db="EMBL/GenBank/DDBJ databases">
        <authorList>
            <person name="Deng T."/>
        </authorList>
    </citation>
    <scope>NUCLEOTIDE SEQUENCE [LARGE SCALE GENOMIC DNA]</scope>
    <source>
        <strain evidence="2 3">F8825</strain>
    </source>
</reference>
<evidence type="ECO:0000259" key="1">
    <source>
        <dbReference type="Pfam" id="PF00535"/>
    </source>
</evidence>
<sequence>MRRNKSLTVLSWGQVDPKRGVSVAISLYNYAQFIRECLDSVAAQDWTDIELIVVDDASQRDESLEVATRWMNQHQSRFAAGLLLRHESNNGLAETRNTAFQAAACETVFVMDADNVIYPSCIRKLKRAMDAADADAAYSQLVMFGDIADIGYADYWSKALLATGPYVDAMALVNKRVWERTGGYSHLEGGWEDYDFWCKLLEERATVCFLPELLCKYRVHGSSMLRTESAQNYERLFNTIAMRHPWVQLT</sequence>
<dbReference type="Proteomes" id="UP000291088">
    <property type="component" value="Unassembled WGS sequence"/>
</dbReference>
<accession>A0A4Q2TA62</accession>
<dbReference type="InterPro" id="IPR001173">
    <property type="entry name" value="Glyco_trans_2-like"/>
</dbReference>
<keyword evidence="3" id="KW-1185">Reference proteome</keyword>
<dbReference type="Gene3D" id="3.90.550.10">
    <property type="entry name" value="Spore Coat Polysaccharide Biosynthesis Protein SpsA, Chain A"/>
    <property type="match status" value="1"/>
</dbReference>
<name>A0A4Q2TA62_9HYPH</name>
<proteinExistence type="predicted"/>
<dbReference type="AlphaFoldDB" id="A0A4Q2TA62"/>
<evidence type="ECO:0000313" key="3">
    <source>
        <dbReference type="Proteomes" id="UP000291088"/>
    </source>
</evidence>
<gene>
    <name evidence="2" type="ORF">EUU22_10540</name>
</gene>
<dbReference type="EMBL" id="SDVB01000216">
    <property type="protein sequence ID" value="RYC13958.1"/>
    <property type="molecule type" value="Genomic_DNA"/>
</dbReference>
<dbReference type="OrthoDB" id="174925at2"/>
<dbReference type="RefSeq" id="WP_129331979.1">
    <property type="nucleotide sequence ID" value="NZ_SDVB01000216.1"/>
</dbReference>
<dbReference type="SUPFAM" id="SSF53448">
    <property type="entry name" value="Nucleotide-diphospho-sugar transferases"/>
    <property type="match status" value="1"/>
</dbReference>
<dbReference type="GO" id="GO:0016758">
    <property type="term" value="F:hexosyltransferase activity"/>
    <property type="evidence" value="ECO:0007669"/>
    <property type="project" value="UniProtKB-ARBA"/>
</dbReference>
<protein>
    <submittedName>
        <fullName evidence="2">Glycosyltransferase family 2 protein</fullName>
    </submittedName>
</protein>
<feature type="domain" description="Glycosyltransferase 2-like" evidence="1">
    <location>
        <begin position="22"/>
        <end position="145"/>
    </location>
</feature>
<dbReference type="PANTHER" id="PTHR22916">
    <property type="entry name" value="GLYCOSYLTRANSFERASE"/>
    <property type="match status" value="1"/>
</dbReference>
<evidence type="ECO:0000313" key="2">
    <source>
        <dbReference type="EMBL" id="RYC13958.1"/>
    </source>
</evidence>
<comment type="caution">
    <text evidence="2">The sequence shown here is derived from an EMBL/GenBank/DDBJ whole genome shotgun (WGS) entry which is preliminary data.</text>
</comment>